<name>A0A067SNI5_GALM3</name>
<accession>A0A067SNI5</accession>
<sequence length="80" mass="8850">MLRIQLRGSEQQHRLLFCWDVTTRIGYYTLVSRSVPGAVPRPGGCPRRGLCHSPPTLVVAAHTCLLATLPCLRQPKASLQ</sequence>
<keyword evidence="2" id="KW-1185">Reference proteome</keyword>
<organism evidence="1 2">
    <name type="scientific">Galerina marginata (strain CBS 339.88)</name>
    <dbReference type="NCBI Taxonomy" id="685588"/>
    <lineage>
        <taxon>Eukaryota</taxon>
        <taxon>Fungi</taxon>
        <taxon>Dikarya</taxon>
        <taxon>Basidiomycota</taxon>
        <taxon>Agaricomycotina</taxon>
        <taxon>Agaricomycetes</taxon>
        <taxon>Agaricomycetidae</taxon>
        <taxon>Agaricales</taxon>
        <taxon>Agaricineae</taxon>
        <taxon>Strophariaceae</taxon>
        <taxon>Galerina</taxon>
    </lineage>
</organism>
<dbReference type="Proteomes" id="UP000027222">
    <property type="component" value="Unassembled WGS sequence"/>
</dbReference>
<dbReference type="AlphaFoldDB" id="A0A067SNI5"/>
<dbReference type="EMBL" id="KL142388">
    <property type="protein sequence ID" value="KDR72475.1"/>
    <property type="molecule type" value="Genomic_DNA"/>
</dbReference>
<dbReference type="HOGENOM" id="CLU_2589912_0_0_1"/>
<protein>
    <submittedName>
        <fullName evidence="1">Uncharacterized protein</fullName>
    </submittedName>
</protein>
<evidence type="ECO:0000313" key="2">
    <source>
        <dbReference type="Proteomes" id="UP000027222"/>
    </source>
</evidence>
<gene>
    <name evidence="1" type="ORF">GALMADRAFT_252557</name>
</gene>
<proteinExistence type="predicted"/>
<evidence type="ECO:0000313" key="1">
    <source>
        <dbReference type="EMBL" id="KDR72475.1"/>
    </source>
</evidence>
<reference evidence="2" key="1">
    <citation type="journal article" date="2014" name="Proc. Natl. Acad. Sci. U.S.A.">
        <title>Extensive sampling of basidiomycete genomes demonstrates inadequacy of the white-rot/brown-rot paradigm for wood decay fungi.</title>
        <authorList>
            <person name="Riley R."/>
            <person name="Salamov A.A."/>
            <person name="Brown D.W."/>
            <person name="Nagy L.G."/>
            <person name="Floudas D."/>
            <person name="Held B.W."/>
            <person name="Levasseur A."/>
            <person name="Lombard V."/>
            <person name="Morin E."/>
            <person name="Otillar R."/>
            <person name="Lindquist E.A."/>
            <person name="Sun H."/>
            <person name="LaButti K.M."/>
            <person name="Schmutz J."/>
            <person name="Jabbour D."/>
            <person name="Luo H."/>
            <person name="Baker S.E."/>
            <person name="Pisabarro A.G."/>
            <person name="Walton J.D."/>
            <person name="Blanchette R.A."/>
            <person name="Henrissat B."/>
            <person name="Martin F."/>
            <person name="Cullen D."/>
            <person name="Hibbett D.S."/>
            <person name="Grigoriev I.V."/>
        </authorList>
    </citation>
    <scope>NUCLEOTIDE SEQUENCE [LARGE SCALE GENOMIC DNA]</scope>
    <source>
        <strain evidence="2">CBS 339.88</strain>
    </source>
</reference>